<name>K0B752_9ARCH</name>
<dbReference type="Proteomes" id="UP000006101">
    <property type="component" value="Chromosome"/>
</dbReference>
<keyword evidence="2" id="KW-1185">Reference proteome</keyword>
<dbReference type="PATRIC" id="fig|1229908.8.peg.1003"/>
<dbReference type="RefSeq" id="WP_014963196.1">
    <property type="nucleotide sequence ID" value="NC_018655.1"/>
</dbReference>
<evidence type="ECO:0000313" key="1">
    <source>
        <dbReference type="EMBL" id="AFS80810.1"/>
    </source>
</evidence>
<accession>K0B752</accession>
<dbReference type="HOGENOM" id="CLU_992467_0_0_2"/>
<dbReference type="KEGG" id="nkr:NKOR_04610"/>
<dbReference type="EMBL" id="CP003842">
    <property type="protein sequence ID" value="AFS80810.1"/>
    <property type="molecule type" value="Genomic_DNA"/>
</dbReference>
<organism evidence="1 2">
    <name type="scientific">Candidatus Nitrosopumilus koreensis AR1</name>
    <dbReference type="NCBI Taxonomy" id="1229908"/>
    <lineage>
        <taxon>Archaea</taxon>
        <taxon>Nitrososphaerota</taxon>
        <taxon>Nitrososphaeria</taxon>
        <taxon>Nitrosopumilales</taxon>
        <taxon>Nitrosopumilaceae</taxon>
        <taxon>Nitrosopumilus</taxon>
    </lineage>
</organism>
<gene>
    <name evidence="1" type="ORF">NKOR_04610</name>
</gene>
<dbReference type="GeneID" id="13724959"/>
<protein>
    <submittedName>
        <fullName evidence="1">Uncharacterized protein</fullName>
    </submittedName>
</protein>
<sequence>MNWIHFLKKKLPNYRKNLYGYVQGPDGKSSVDPNNEFTRHSFEDGVPKIEQLLKAQDDRIIYGLGKNDVKKFTDAGLKNISLMCSINYPKYEIGRILGSVKLELIKRLNRMINEFTYGQVPENIFEFVRQEVDSELIKLCPQAIEKLPVMYAQLSSEDKIVYSEIASTCRRIIKDVADSLYPPSDKPHIDSEGREHKITESDYTNRILARIQQSIQSNNEKKVFSAMFQYVDGLLNSINSYASKGDHSEFTKTDAVRCIVYTYLLLGDILHYYIRPEGET</sequence>
<dbReference type="AlphaFoldDB" id="K0B752"/>
<proteinExistence type="predicted"/>
<dbReference type="STRING" id="1229908.NKOR_04610"/>
<reference evidence="1 2" key="1">
    <citation type="journal article" date="2012" name="J. Bacteriol.">
        <title>Draft Genome Sequence of an Ammonia-Oxidizing Archaeon, "Candidatus Nitrosopumilus koreensis" AR1, from Marine Sediment.</title>
        <authorList>
            <person name="Park S.J."/>
            <person name="Kim J.G."/>
            <person name="Jung M.Y."/>
            <person name="Kim S.J."/>
            <person name="Cha I.T."/>
            <person name="Kwon K."/>
            <person name="Lee J.H."/>
            <person name="Rhee S.K."/>
        </authorList>
    </citation>
    <scope>NUCLEOTIDE SEQUENCE [LARGE SCALE GENOMIC DNA]</scope>
    <source>
        <strain evidence="1 2">AR1</strain>
    </source>
</reference>
<evidence type="ECO:0000313" key="2">
    <source>
        <dbReference type="Proteomes" id="UP000006101"/>
    </source>
</evidence>